<sequence>MIASFIITTALGALSMFPSAASATHRPYYENQKKILDQYVRVWNGDLSLEMATFDPDAKMHIDRLFTGNETVYLPLNSSKAIVDFVQLARHGWSKYEFTVLWTAGGEGRNLALRWMLNAVIGPDFNPIKTTLKEGAPVSFNGTDFLHFDECSGLIKQIEIAQDSIIEHYELGLSEIKL</sequence>
<comment type="caution">
    <text evidence="2">The sequence shown here is derived from an EMBL/GenBank/DDBJ whole genome shotgun (WGS) entry which is preliminary data.</text>
</comment>
<dbReference type="EMBL" id="JAADYS010000386">
    <property type="protein sequence ID" value="KAF4470170.1"/>
    <property type="molecule type" value="Genomic_DNA"/>
</dbReference>
<evidence type="ECO:0000256" key="1">
    <source>
        <dbReference type="SAM" id="SignalP"/>
    </source>
</evidence>
<dbReference type="Proteomes" id="UP000554235">
    <property type="component" value="Unassembled WGS sequence"/>
</dbReference>
<feature type="signal peptide" evidence="1">
    <location>
        <begin position="1"/>
        <end position="23"/>
    </location>
</feature>
<keyword evidence="1" id="KW-0732">Signal</keyword>
<organism evidence="2 3">
    <name type="scientific">Fusarium albosuccineum</name>
    <dbReference type="NCBI Taxonomy" id="1237068"/>
    <lineage>
        <taxon>Eukaryota</taxon>
        <taxon>Fungi</taxon>
        <taxon>Dikarya</taxon>
        <taxon>Ascomycota</taxon>
        <taxon>Pezizomycotina</taxon>
        <taxon>Sordariomycetes</taxon>
        <taxon>Hypocreomycetidae</taxon>
        <taxon>Hypocreales</taxon>
        <taxon>Nectriaceae</taxon>
        <taxon>Fusarium</taxon>
        <taxon>Fusarium decemcellulare species complex</taxon>
    </lineage>
</organism>
<proteinExistence type="predicted"/>
<dbReference type="OrthoDB" id="3637354at2759"/>
<dbReference type="Gene3D" id="3.10.450.50">
    <property type="match status" value="1"/>
</dbReference>
<protein>
    <recommendedName>
        <fullName evidence="4">SnoaL-like domain-containing protein</fullName>
    </recommendedName>
</protein>
<evidence type="ECO:0000313" key="2">
    <source>
        <dbReference type="EMBL" id="KAF4470170.1"/>
    </source>
</evidence>
<name>A0A8H4LIE1_9HYPO</name>
<feature type="chain" id="PRO_5034551917" description="SnoaL-like domain-containing protein" evidence="1">
    <location>
        <begin position="24"/>
        <end position="178"/>
    </location>
</feature>
<reference evidence="2 3" key="1">
    <citation type="submission" date="2020-01" db="EMBL/GenBank/DDBJ databases">
        <title>Identification and distribution of gene clusters putatively required for synthesis of sphingolipid metabolism inhibitors in phylogenetically diverse species of the filamentous fungus Fusarium.</title>
        <authorList>
            <person name="Kim H.-S."/>
            <person name="Busman M."/>
            <person name="Brown D.W."/>
            <person name="Divon H."/>
            <person name="Uhlig S."/>
            <person name="Proctor R.H."/>
        </authorList>
    </citation>
    <scope>NUCLEOTIDE SEQUENCE [LARGE SCALE GENOMIC DNA]</scope>
    <source>
        <strain evidence="2 3">NRRL 20459</strain>
    </source>
</reference>
<accession>A0A8H4LIE1</accession>
<evidence type="ECO:0008006" key="4">
    <source>
        <dbReference type="Google" id="ProtNLM"/>
    </source>
</evidence>
<dbReference type="AlphaFoldDB" id="A0A8H4LIE1"/>
<evidence type="ECO:0000313" key="3">
    <source>
        <dbReference type="Proteomes" id="UP000554235"/>
    </source>
</evidence>
<dbReference type="SUPFAM" id="SSF54427">
    <property type="entry name" value="NTF2-like"/>
    <property type="match status" value="1"/>
</dbReference>
<keyword evidence="3" id="KW-1185">Reference proteome</keyword>
<dbReference type="InterPro" id="IPR032710">
    <property type="entry name" value="NTF2-like_dom_sf"/>
</dbReference>
<gene>
    <name evidence="2" type="ORF">FALBO_2931</name>
</gene>